<evidence type="ECO:0000313" key="1">
    <source>
        <dbReference type="EMBL" id="PNT51177.1"/>
    </source>
</evidence>
<dbReference type="EMBL" id="CM009291">
    <property type="protein sequence ID" value="PNT51177.1"/>
    <property type="molecule type" value="Genomic_DNA"/>
</dbReference>
<dbReference type="InParanoid" id="B9GU64"/>
<keyword evidence="2" id="KW-1185">Reference proteome</keyword>
<sequence length="161" mass="17933">MREQFTHASNMLINFSETVKEEENSGVAVAGGETEGDGWALLAVEDPACCSRWRQLWWGEDDHLNGGLWCCYDRCSLCRERRLAFGVATIGAASAGKEEKVTLLLLAMGQRYGEGDNWDQLLVQKRGWSHCWIVAKRICTPLLGCREGNHAAATPTMIMKL</sequence>
<reference evidence="1 2" key="1">
    <citation type="journal article" date="2006" name="Science">
        <title>The genome of black cottonwood, Populus trichocarpa (Torr. &amp; Gray).</title>
        <authorList>
            <person name="Tuskan G.A."/>
            <person name="Difazio S."/>
            <person name="Jansson S."/>
            <person name="Bohlmann J."/>
            <person name="Grigoriev I."/>
            <person name="Hellsten U."/>
            <person name="Putnam N."/>
            <person name="Ralph S."/>
            <person name="Rombauts S."/>
            <person name="Salamov A."/>
            <person name="Schein J."/>
            <person name="Sterck L."/>
            <person name="Aerts A."/>
            <person name="Bhalerao R.R."/>
            <person name="Bhalerao R.P."/>
            <person name="Blaudez D."/>
            <person name="Boerjan W."/>
            <person name="Brun A."/>
            <person name="Brunner A."/>
            <person name="Busov V."/>
            <person name="Campbell M."/>
            <person name="Carlson J."/>
            <person name="Chalot M."/>
            <person name="Chapman J."/>
            <person name="Chen G.L."/>
            <person name="Cooper D."/>
            <person name="Coutinho P.M."/>
            <person name="Couturier J."/>
            <person name="Covert S."/>
            <person name="Cronk Q."/>
            <person name="Cunningham R."/>
            <person name="Davis J."/>
            <person name="Degroeve S."/>
            <person name="Dejardin A."/>
            <person name="Depamphilis C."/>
            <person name="Detter J."/>
            <person name="Dirks B."/>
            <person name="Dubchak I."/>
            <person name="Duplessis S."/>
            <person name="Ehlting J."/>
            <person name="Ellis B."/>
            <person name="Gendler K."/>
            <person name="Goodstein D."/>
            <person name="Gribskov M."/>
            <person name="Grimwood J."/>
            <person name="Groover A."/>
            <person name="Gunter L."/>
            <person name="Hamberger B."/>
            <person name="Heinze B."/>
            <person name="Helariutta Y."/>
            <person name="Henrissat B."/>
            <person name="Holligan D."/>
            <person name="Holt R."/>
            <person name="Huang W."/>
            <person name="Islam-Faridi N."/>
            <person name="Jones S."/>
            <person name="Jones-Rhoades M."/>
            <person name="Jorgensen R."/>
            <person name="Joshi C."/>
            <person name="Kangasjarvi J."/>
            <person name="Karlsson J."/>
            <person name="Kelleher C."/>
            <person name="Kirkpatrick R."/>
            <person name="Kirst M."/>
            <person name="Kohler A."/>
            <person name="Kalluri U."/>
            <person name="Larimer F."/>
            <person name="Leebens-Mack J."/>
            <person name="Leple J.C."/>
            <person name="Locascio P."/>
            <person name="Lou Y."/>
            <person name="Lucas S."/>
            <person name="Martin F."/>
            <person name="Montanini B."/>
            <person name="Napoli C."/>
            <person name="Nelson D.R."/>
            <person name="Nelson C."/>
            <person name="Nieminen K."/>
            <person name="Nilsson O."/>
            <person name="Pereda V."/>
            <person name="Peter G."/>
            <person name="Philippe R."/>
            <person name="Pilate G."/>
            <person name="Poliakov A."/>
            <person name="Razumovskaya J."/>
            <person name="Richardson P."/>
            <person name="Rinaldi C."/>
            <person name="Ritland K."/>
            <person name="Rouze P."/>
            <person name="Ryaboy D."/>
            <person name="Schmutz J."/>
            <person name="Schrader J."/>
            <person name="Segerman B."/>
            <person name="Shin H."/>
            <person name="Siddiqui A."/>
            <person name="Sterky F."/>
            <person name="Terry A."/>
            <person name="Tsai C.J."/>
            <person name="Uberbacher E."/>
            <person name="Unneberg P."/>
            <person name="Vahala J."/>
            <person name="Wall K."/>
            <person name="Wessler S."/>
            <person name="Yang G."/>
            <person name="Yin T."/>
            <person name="Douglas C."/>
            <person name="Marra M."/>
            <person name="Sandberg G."/>
            <person name="Van de Peer Y."/>
            <person name="Rokhsar D."/>
        </authorList>
    </citation>
    <scope>NUCLEOTIDE SEQUENCE [LARGE SCALE GENOMIC DNA]</scope>
    <source>
        <strain evidence="2">cv. Nisqually</strain>
    </source>
</reference>
<proteinExistence type="predicted"/>
<organism evidence="1 2">
    <name type="scientific">Populus trichocarpa</name>
    <name type="common">Western balsam poplar</name>
    <name type="synonym">Populus balsamifera subsp. trichocarpa</name>
    <dbReference type="NCBI Taxonomy" id="3694"/>
    <lineage>
        <taxon>Eukaryota</taxon>
        <taxon>Viridiplantae</taxon>
        <taxon>Streptophyta</taxon>
        <taxon>Embryophyta</taxon>
        <taxon>Tracheophyta</taxon>
        <taxon>Spermatophyta</taxon>
        <taxon>Magnoliopsida</taxon>
        <taxon>eudicotyledons</taxon>
        <taxon>Gunneridae</taxon>
        <taxon>Pentapetalae</taxon>
        <taxon>rosids</taxon>
        <taxon>fabids</taxon>
        <taxon>Malpighiales</taxon>
        <taxon>Salicaceae</taxon>
        <taxon>Saliceae</taxon>
        <taxon>Populus</taxon>
    </lineage>
</organism>
<dbReference type="HOGENOM" id="CLU_1646593_0_0_1"/>
<dbReference type="Proteomes" id="UP000006729">
    <property type="component" value="Chromosome 2"/>
</dbReference>
<name>B9GU64_POPTR</name>
<gene>
    <name evidence="1" type="ORF">POPTR_002G229800</name>
</gene>
<evidence type="ECO:0000313" key="2">
    <source>
        <dbReference type="Proteomes" id="UP000006729"/>
    </source>
</evidence>
<dbReference type="AlphaFoldDB" id="B9GU64"/>
<accession>B9GU64</accession>
<protein>
    <submittedName>
        <fullName evidence="1">Uncharacterized protein</fullName>
    </submittedName>
</protein>